<reference evidence="2 3" key="1">
    <citation type="journal article" date="2012" name="ISME J.">
        <title>Nitrification expanded: discovery, physiology and genomics of a nitrite-oxidizing bacterium from the phylum Chloroflexi.</title>
        <authorList>
            <person name="Sorokin D.Y."/>
            <person name="Lucker S."/>
            <person name="Vejmelkova D."/>
            <person name="Kostrikina N.A."/>
            <person name="Kleerebezem R."/>
            <person name="Rijpstra W.I."/>
            <person name="Damste J.S."/>
            <person name="Le Paslier D."/>
            <person name="Muyzer G."/>
            <person name="Wagner M."/>
            <person name="van Loosdrecht M.C."/>
            <person name="Daims H."/>
        </authorList>
    </citation>
    <scope>NUCLEOTIDE SEQUENCE [LARGE SCALE GENOMIC DNA]</scope>
    <source>
        <strain evidence="3">none</strain>
    </source>
</reference>
<gene>
    <name evidence="2" type="ORF">NITHO_6270003</name>
</gene>
<proteinExistence type="predicted"/>
<keyword evidence="3" id="KW-1185">Reference proteome</keyword>
<evidence type="ECO:0000256" key="1">
    <source>
        <dbReference type="SAM" id="MobiDB-lite"/>
    </source>
</evidence>
<dbReference type="Proteomes" id="UP000004221">
    <property type="component" value="Unassembled WGS sequence"/>
</dbReference>
<dbReference type="EMBL" id="CAGS01000587">
    <property type="protein sequence ID" value="CCF85954.1"/>
    <property type="molecule type" value="Genomic_DNA"/>
</dbReference>
<evidence type="ECO:0000313" key="3">
    <source>
        <dbReference type="Proteomes" id="UP000004221"/>
    </source>
</evidence>
<feature type="region of interest" description="Disordered" evidence="1">
    <location>
        <begin position="1"/>
        <end position="31"/>
    </location>
</feature>
<dbReference type="AlphaFoldDB" id="I4EMP1"/>
<organism evidence="2 3">
    <name type="scientific">Nitrolancea hollandica Lb</name>
    <dbReference type="NCBI Taxonomy" id="1129897"/>
    <lineage>
        <taxon>Bacteria</taxon>
        <taxon>Pseudomonadati</taxon>
        <taxon>Thermomicrobiota</taxon>
        <taxon>Thermomicrobia</taxon>
        <taxon>Sphaerobacterales</taxon>
        <taxon>Sphaerobacterineae</taxon>
        <taxon>Sphaerobacteraceae</taxon>
        <taxon>Nitrolancea</taxon>
    </lineage>
</organism>
<protein>
    <submittedName>
        <fullName evidence="2">Uncharacterized protein</fullName>
    </submittedName>
</protein>
<sequence length="31" mass="3383">MGTTTTTATPNPIISVHPHTRGDHQQLKREG</sequence>
<comment type="caution">
    <text evidence="2">The sequence shown here is derived from an EMBL/GenBank/DDBJ whole genome shotgun (WGS) entry which is preliminary data.</text>
</comment>
<accession>I4EMP1</accession>
<evidence type="ECO:0000313" key="2">
    <source>
        <dbReference type="EMBL" id="CCF85954.1"/>
    </source>
</evidence>
<feature type="compositionally biased region" description="Basic and acidic residues" evidence="1">
    <location>
        <begin position="20"/>
        <end position="31"/>
    </location>
</feature>
<name>I4EMP1_9BACT</name>